<evidence type="ECO:0000313" key="2">
    <source>
        <dbReference type="EMBL" id="TBU07642.1"/>
    </source>
</evidence>
<dbReference type="EMBL" id="PITK01002372">
    <property type="protein sequence ID" value="TBU07642.1"/>
    <property type="molecule type" value="Genomic_DNA"/>
</dbReference>
<feature type="compositionally biased region" description="Polar residues" evidence="1">
    <location>
        <begin position="881"/>
        <end position="914"/>
    </location>
</feature>
<accession>A0A4V2JWE7</accession>
<proteinExistence type="predicted"/>
<feature type="non-terminal residue" evidence="2">
    <location>
        <position position="914"/>
    </location>
</feature>
<gene>
    <name evidence="2" type="ORF">CWI38_2372p0010</name>
</gene>
<feature type="non-terminal residue" evidence="2">
    <location>
        <position position="1"/>
    </location>
</feature>
<feature type="region of interest" description="Disordered" evidence="1">
    <location>
        <begin position="864"/>
        <end position="914"/>
    </location>
</feature>
<evidence type="ECO:0000313" key="3">
    <source>
        <dbReference type="Proteomes" id="UP000292282"/>
    </source>
</evidence>
<keyword evidence="3" id="KW-1185">Reference proteome</keyword>
<protein>
    <submittedName>
        <fullName evidence="2">Uncharacterized protein</fullName>
    </submittedName>
</protein>
<dbReference type="AlphaFoldDB" id="A0A4V2JWE7"/>
<name>A0A4V2JWE7_9MICR</name>
<reference evidence="2 3" key="1">
    <citation type="submission" date="2017-12" db="EMBL/GenBank/DDBJ databases">
        <authorList>
            <person name="Pombert J.-F."/>
            <person name="Haag K.L."/>
            <person name="Ebert D."/>
        </authorList>
    </citation>
    <scope>NUCLEOTIDE SEQUENCE [LARGE SCALE GENOMIC DNA]</scope>
    <source>
        <strain evidence="2">IL-G-3</strain>
    </source>
</reference>
<comment type="caution">
    <text evidence="2">The sequence shown here is derived from an EMBL/GenBank/DDBJ whole genome shotgun (WGS) entry which is preliminary data.</text>
</comment>
<dbReference type="OrthoDB" id="5186at2759"/>
<evidence type="ECO:0000256" key="1">
    <source>
        <dbReference type="SAM" id="MobiDB-lite"/>
    </source>
</evidence>
<dbReference type="VEuPathDB" id="MicrosporidiaDB:CWI38_2372p0010"/>
<sequence>HPFNFTTTYNPLNHSNSPISLPKDCSINNTCKYLLENILLLQNYKEQDILFFVIQQTLKTMTDINVLERGVINRIIHFKDTHYFIPINDSRRGCYNRRESKCKDSRCYCKEIIKGCYNTDSKGSYNTDTKGCYRTDTKGCYYTNSKGSYNTDSKGSYNTDSNSKRCYCRDIAKIPFNNIIPNLLNIILSLLYNNTLYSYYNLLSYGTLLNPNISMFYTYIGIKVLYNSGLLKGNGGGGNGLDGVGGVNNKSDDYKGVRDKSMVGGVNNKDSSYKGVNNRDSNIKGLNTTNTIHPVNNTINPTLNTLIDLLYNMSFSLDRKVVKYIGLMNYVLGVKIIDDNIVYRCYNTINDVYGVIRIVEIIIREGNDYKGNEDSDIKGVILERECCSNIKGVNNKSTLEGVNKSMLEGVNNMDCNLKGVSDMGSNLKGVNNTSYKQPPFNNTPYNYHPFNNTPGNYNHLNTPSSSLSPFYDKLAFLYFKIQDYYSLKGVSNMININMKMFYDLCLERKYLYAYKVLKYVKDSNLQSDIEEISKELEKWSNKGGVSNKGSILKGVKYNDSNIKGVNARGSNYNPFNNNTSNYNPFNNTNTHHPFINNNTHHPFINSTIDTLNTNTLYSKELLHLIGDIHILKETNNITPLIIRRSLDNNNPILIDYSINLINSYISNIGGVSNMSCNLKGVSNMGCNLKGVSNSSSKLKGVSNISSNLKGVSNMSSNQHPFNNNTNNYHPFNYQSSNQHPLNKTLYEQHPLKNTLYEQNPLNNTLYEQHPFNKLSSNITPPYLLTSYLSYLKVLRLKHLRLNKQYDLFNEEIVEELLNNNFIVLYEQSKYYLTINRKRKALECINRLISILEGVNYKDSNYMGDNYRDSKQQGVNYRDTKQQGVNISTNKQDPVNNSTDKQDPVNISTNTYYPI</sequence>
<organism evidence="2 3">
    <name type="scientific">Hamiltosporidium tvaerminnensis</name>
    <dbReference type="NCBI Taxonomy" id="1176355"/>
    <lineage>
        <taxon>Eukaryota</taxon>
        <taxon>Fungi</taxon>
        <taxon>Fungi incertae sedis</taxon>
        <taxon>Microsporidia</taxon>
        <taxon>Dubosqiidae</taxon>
        <taxon>Hamiltosporidium</taxon>
    </lineage>
</organism>
<dbReference type="Proteomes" id="UP000292282">
    <property type="component" value="Unassembled WGS sequence"/>
</dbReference>